<evidence type="ECO:0000256" key="2">
    <source>
        <dbReference type="PROSITE-ProRule" id="PRU00339"/>
    </source>
</evidence>
<dbReference type="Pfam" id="PF13174">
    <property type="entry name" value="TPR_6"/>
    <property type="match status" value="1"/>
</dbReference>
<feature type="compositionally biased region" description="Acidic residues" evidence="3">
    <location>
        <begin position="540"/>
        <end position="554"/>
    </location>
</feature>
<dbReference type="Pfam" id="PF13181">
    <property type="entry name" value="TPR_8"/>
    <property type="match status" value="1"/>
</dbReference>
<reference evidence="4" key="1">
    <citation type="submission" date="2022-07" db="EMBL/GenBank/DDBJ databases">
        <authorList>
            <person name="Trinca V."/>
            <person name="Uliana J.V.C."/>
            <person name="Torres T.T."/>
            <person name="Ward R.J."/>
            <person name="Monesi N."/>
        </authorList>
    </citation>
    <scope>NUCLEOTIDE SEQUENCE</scope>
    <source>
        <strain evidence="4">HSMRA1968</strain>
        <tissue evidence="4">Whole embryos</tissue>
    </source>
</reference>
<evidence type="ECO:0000313" key="5">
    <source>
        <dbReference type="Proteomes" id="UP001151699"/>
    </source>
</evidence>
<proteinExistence type="predicted"/>
<dbReference type="EMBL" id="WJQU01000004">
    <property type="protein sequence ID" value="KAJ6636244.1"/>
    <property type="molecule type" value="Genomic_DNA"/>
</dbReference>
<dbReference type="Pfam" id="PF12895">
    <property type="entry name" value="ANAPC3"/>
    <property type="match status" value="1"/>
</dbReference>
<sequence>MFMYLKNLYENELYSAVSQLALVILSEPNHRTTMPADQYFLTLCYHGYSLYEEHHYNTAEEILQNALLVRKTFMKAKANVPMGEPGVNHFSEVELRYKLALCYKATKQLSEAIATLQIIPTKSRSSKVNMLMFQLIQLNGLNYDKSAILPLKAVLKECPMNLEAITGLAKLGLKPAEILLCIGDSISPSNRQWLGHFIEAQYKIHATQFLPAVESLKMIEANNEMILVLIGQCYFYAGNPEAAVTYLTRAHQISKYMKDGLVTLAAVYGSLDRLEDLEKMTPPNLCLTENTSEYWFILAQFVYTLGKHEKALYFSQRSLNLNPNNNIEASILKAKVFHKTKKYKEALNLLRILENRAAYRFEIYELYVDIYTATNRFREAQLISRRIFKQQGAHLTARSFVLAAKTYFSQSDPQIKAKSKPLLESALTKDPYCLQAVFLLVDLLLELGDSAGAIKLIKKQCAIKPNAKLYAILGDILSKEKNQMKAVESYTMAIKMDPMNQRANTGLMALGQSSQAPDESNHRAYEFDEMLEVPTNAPEAESDEPWSDFEIESR</sequence>
<keyword evidence="5" id="KW-1185">Reference proteome</keyword>
<evidence type="ECO:0000256" key="1">
    <source>
        <dbReference type="ARBA" id="ARBA00022803"/>
    </source>
</evidence>
<evidence type="ECO:0000313" key="4">
    <source>
        <dbReference type="EMBL" id="KAJ6636244.1"/>
    </source>
</evidence>
<organism evidence="4 5">
    <name type="scientific">Pseudolycoriella hygida</name>
    <dbReference type="NCBI Taxonomy" id="35572"/>
    <lineage>
        <taxon>Eukaryota</taxon>
        <taxon>Metazoa</taxon>
        <taxon>Ecdysozoa</taxon>
        <taxon>Arthropoda</taxon>
        <taxon>Hexapoda</taxon>
        <taxon>Insecta</taxon>
        <taxon>Pterygota</taxon>
        <taxon>Neoptera</taxon>
        <taxon>Endopterygota</taxon>
        <taxon>Diptera</taxon>
        <taxon>Nematocera</taxon>
        <taxon>Sciaroidea</taxon>
        <taxon>Sciaridae</taxon>
        <taxon>Pseudolycoriella</taxon>
    </lineage>
</organism>
<dbReference type="PROSITE" id="PS50005">
    <property type="entry name" value="TPR"/>
    <property type="match status" value="2"/>
</dbReference>
<accession>A0A9Q0MSL5</accession>
<dbReference type="PANTHER" id="PTHR12558:SF36">
    <property type="entry name" value="ANAPHASE-PROMOTING COMPLEX SUBUNIT 7"/>
    <property type="match status" value="1"/>
</dbReference>
<feature type="repeat" description="TPR" evidence="2">
    <location>
        <begin position="292"/>
        <end position="325"/>
    </location>
</feature>
<dbReference type="SMART" id="SM00028">
    <property type="entry name" value="TPR"/>
    <property type="match status" value="5"/>
</dbReference>
<protein>
    <submittedName>
        <fullName evidence="4">Anaphase-promoting complex subunit 7</fullName>
    </submittedName>
</protein>
<dbReference type="InterPro" id="IPR019734">
    <property type="entry name" value="TPR_rpt"/>
</dbReference>
<dbReference type="SUPFAM" id="SSF48452">
    <property type="entry name" value="TPR-like"/>
    <property type="match status" value="2"/>
</dbReference>
<dbReference type="OrthoDB" id="308440at2759"/>
<name>A0A9Q0MSL5_9DIPT</name>
<dbReference type="Proteomes" id="UP001151699">
    <property type="component" value="Chromosome C"/>
</dbReference>
<keyword evidence="1 2" id="KW-0802">TPR repeat</keyword>
<comment type="caution">
    <text evidence="4">The sequence shown here is derived from an EMBL/GenBank/DDBJ whole genome shotgun (WGS) entry which is preliminary data.</text>
</comment>
<feature type="repeat" description="TPR" evidence="2">
    <location>
        <begin position="467"/>
        <end position="500"/>
    </location>
</feature>
<gene>
    <name evidence="4" type="primary">ANAPC7</name>
    <name evidence="4" type="ORF">Bhyg_14832</name>
</gene>
<feature type="region of interest" description="Disordered" evidence="3">
    <location>
        <begin position="512"/>
        <end position="554"/>
    </location>
</feature>
<dbReference type="GO" id="GO:0016567">
    <property type="term" value="P:protein ubiquitination"/>
    <property type="evidence" value="ECO:0007669"/>
    <property type="project" value="TreeGrafter"/>
</dbReference>
<evidence type="ECO:0000256" key="3">
    <source>
        <dbReference type="SAM" id="MobiDB-lite"/>
    </source>
</evidence>
<dbReference type="AlphaFoldDB" id="A0A9Q0MSL5"/>
<dbReference type="InterPro" id="IPR011990">
    <property type="entry name" value="TPR-like_helical_dom_sf"/>
</dbReference>
<dbReference type="GO" id="GO:0005680">
    <property type="term" value="C:anaphase-promoting complex"/>
    <property type="evidence" value="ECO:0007669"/>
    <property type="project" value="TreeGrafter"/>
</dbReference>
<dbReference type="Gene3D" id="1.25.40.10">
    <property type="entry name" value="Tetratricopeptide repeat domain"/>
    <property type="match status" value="4"/>
</dbReference>
<dbReference type="GO" id="GO:0051301">
    <property type="term" value="P:cell division"/>
    <property type="evidence" value="ECO:0007669"/>
    <property type="project" value="TreeGrafter"/>
</dbReference>
<dbReference type="PANTHER" id="PTHR12558">
    <property type="entry name" value="CELL DIVISION CYCLE 16,23,27"/>
    <property type="match status" value="1"/>
</dbReference>
<dbReference type="GO" id="GO:0045842">
    <property type="term" value="P:positive regulation of mitotic metaphase/anaphase transition"/>
    <property type="evidence" value="ECO:0007669"/>
    <property type="project" value="TreeGrafter"/>
</dbReference>